<dbReference type="CDD" id="cd02440">
    <property type="entry name" value="AdoMet_MTases"/>
    <property type="match status" value="1"/>
</dbReference>
<keyword evidence="1 3" id="KW-0808">Transferase</keyword>
<dbReference type="RefSeq" id="WP_113970815.1">
    <property type="nucleotide sequence ID" value="NZ_QNRJ01000018.1"/>
</dbReference>
<gene>
    <name evidence="3" type="ORF">DET59_11820</name>
</gene>
<accession>A0A366EK09</accession>
<keyword evidence="3" id="KW-0489">Methyltransferase</keyword>
<protein>
    <submittedName>
        <fullName evidence="3">Methyltransferase family protein</fullName>
    </submittedName>
</protein>
<evidence type="ECO:0000313" key="4">
    <source>
        <dbReference type="Proteomes" id="UP000252118"/>
    </source>
</evidence>
<sequence length="208" mass="23742">MLKDTGERVIPDQMKPSNGLLLEHLARYQFSLPFVTGRVLDLASGSGYGAQFIAKKKKEDISEVIGLDADEIAVRYARGRYFHPKVAYYCEDAADPELSKEYGTFDTIVSFETIEHIKEEKQFLFNLYQLLRPGGTLLLSTPFGKGRGVECGSPFHVHQLTVQEFYHLFNGYPYERVEFYFQHGVLIEPAREDRCYPLGIAVCKKKKS</sequence>
<dbReference type="AlphaFoldDB" id="A0A366EK09"/>
<name>A0A366EK09_9BACI</name>
<dbReference type="OrthoDB" id="8936324at2"/>
<dbReference type="Pfam" id="PF13649">
    <property type="entry name" value="Methyltransf_25"/>
    <property type="match status" value="1"/>
</dbReference>
<dbReference type="Gene3D" id="3.40.50.150">
    <property type="entry name" value="Vaccinia Virus protein VP39"/>
    <property type="match status" value="1"/>
</dbReference>
<proteinExistence type="predicted"/>
<comment type="caution">
    <text evidence="3">The sequence shown here is derived from an EMBL/GenBank/DDBJ whole genome shotgun (WGS) entry which is preliminary data.</text>
</comment>
<evidence type="ECO:0000313" key="3">
    <source>
        <dbReference type="EMBL" id="RBP02050.1"/>
    </source>
</evidence>
<dbReference type="EMBL" id="QNRJ01000018">
    <property type="protein sequence ID" value="RBP02050.1"/>
    <property type="molecule type" value="Genomic_DNA"/>
</dbReference>
<dbReference type="SUPFAM" id="SSF53335">
    <property type="entry name" value="S-adenosyl-L-methionine-dependent methyltransferases"/>
    <property type="match status" value="1"/>
</dbReference>
<reference evidence="3 4" key="1">
    <citation type="submission" date="2018-06" db="EMBL/GenBank/DDBJ databases">
        <title>Freshwater and sediment microbial communities from various areas in North America, analyzing microbe dynamics in response to fracking.</title>
        <authorList>
            <person name="Lamendella R."/>
        </authorList>
    </citation>
    <scope>NUCLEOTIDE SEQUENCE [LARGE SCALE GENOMIC DNA]</scope>
    <source>
        <strain evidence="3 4">97B</strain>
    </source>
</reference>
<organism evidence="3 4">
    <name type="scientific">Rossellomorea aquimaris</name>
    <dbReference type="NCBI Taxonomy" id="189382"/>
    <lineage>
        <taxon>Bacteria</taxon>
        <taxon>Bacillati</taxon>
        <taxon>Bacillota</taxon>
        <taxon>Bacilli</taxon>
        <taxon>Bacillales</taxon>
        <taxon>Bacillaceae</taxon>
        <taxon>Rossellomorea</taxon>
    </lineage>
</organism>
<feature type="domain" description="Methyltransferase" evidence="2">
    <location>
        <begin position="39"/>
        <end position="135"/>
    </location>
</feature>
<evidence type="ECO:0000256" key="1">
    <source>
        <dbReference type="ARBA" id="ARBA00022679"/>
    </source>
</evidence>
<dbReference type="GO" id="GO:0008168">
    <property type="term" value="F:methyltransferase activity"/>
    <property type="evidence" value="ECO:0007669"/>
    <property type="project" value="UniProtKB-KW"/>
</dbReference>
<dbReference type="GO" id="GO:0032259">
    <property type="term" value="P:methylation"/>
    <property type="evidence" value="ECO:0007669"/>
    <property type="project" value="UniProtKB-KW"/>
</dbReference>
<dbReference type="InterPro" id="IPR029063">
    <property type="entry name" value="SAM-dependent_MTases_sf"/>
</dbReference>
<dbReference type="InterPro" id="IPR041698">
    <property type="entry name" value="Methyltransf_25"/>
</dbReference>
<dbReference type="Proteomes" id="UP000252118">
    <property type="component" value="Unassembled WGS sequence"/>
</dbReference>
<evidence type="ECO:0000259" key="2">
    <source>
        <dbReference type="Pfam" id="PF13649"/>
    </source>
</evidence>
<dbReference type="PANTHER" id="PTHR43861">
    <property type="entry name" value="TRANS-ACONITATE 2-METHYLTRANSFERASE-RELATED"/>
    <property type="match status" value="1"/>
</dbReference>